<evidence type="ECO:0000313" key="9">
    <source>
        <dbReference type="WBParaSite" id="ACRNAN_Path_1060.g4055.t1"/>
    </source>
</evidence>
<evidence type="ECO:0000256" key="6">
    <source>
        <dbReference type="SAM" id="MobiDB-lite"/>
    </source>
</evidence>
<feature type="compositionally biased region" description="Acidic residues" evidence="6">
    <location>
        <begin position="112"/>
        <end position="127"/>
    </location>
</feature>
<evidence type="ECO:0000256" key="4">
    <source>
        <dbReference type="ARBA" id="ARBA00023242"/>
    </source>
</evidence>
<dbReference type="Pfam" id="PF00505">
    <property type="entry name" value="HMG_box"/>
    <property type="match status" value="1"/>
</dbReference>
<protein>
    <submittedName>
        <fullName evidence="9">HMG box domain-containing protein</fullName>
    </submittedName>
</protein>
<sequence length="565" mass="61413">FESESTTLERRISSPENSVSSPPAASVKSTASSTSHHTSTSSSSALITELPDILAQTEQGCTVLIDGHALREVLNSVPSHTAKLDLLQGLIQQLNSVKERLTSETSASCKEELEEEEVEEVEEDEQGGQESSRKTSFSVTENSSSSSQQQASPSEKMATGGFNELLLQQHQYILQHQNQQRLMAMAAAAGVLQNANPATFNFPFLQANYELLNNPAMLTPLSAGIGGPSPFLSHTFAGIPKTSISAGISHENALSGESPLNLSKFKSSDLSDLTTTQAAMAALMANSQKMNSSLENQAAAQLLSRIPLNGVQQQSFATENSAFSNHSPDSSGQSTPQSGTILENGQRKTPSAGCPSTRLSQPRSPNHIKRPMNAFMVWARDERRKILKQCPDMHNSNISKILGGRWKSMSNAEKQPYYEEQSRLSKLHMEQHPEYRYRPRPKRTCMVDGKKVRITEYKNLIKSKQMPQNGGTPNITSSSNPTSVITSGNSGGSNVTTPTSATTPTFVPWKNFDITQNPSTATNGLTQSAVENHINSLTHAALLADLANHHHQQFQRNSQLLQTSE</sequence>
<dbReference type="GO" id="GO:0045165">
    <property type="term" value="P:cell fate commitment"/>
    <property type="evidence" value="ECO:0007669"/>
    <property type="project" value="TreeGrafter"/>
</dbReference>
<accession>A0A914BUY9</accession>
<dbReference type="GO" id="GO:0000981">
    <property type="term" value="F:DNA-binding transcription factor activity, RNA polymerase II-specific"/>
    <property type="evidence" value="ECO:0007669"/>
    <property type="project" value="TreeGrafter"/>
</dbReference>
<keyword evidence="2 5" id="KW-0238">DNA-binding</keyword>
<dbReference type="InterPro" id="IPR009071">
    <property type="entry name" value="HMG_box_dom"/>
</dbReference>
<dbReference type="SMART" id="SM00398">
    <property type="entry name" value="HMG"/>
    <property type="match status" value="1"/>
</dbReference>
<evidence type="ECO:0000256" key="3">
    <source>
        <dbReference type="ARBA" id="ARBA00023163"/>
    </source>
</evidence>
<dbReference type="GO" id="GO:0005634">
    <property type="term" value="C:nucleus"/>
    <property type="evidence" value="ECO:0007669"/>
    <property type="project" value="UniProtKB-UniRule"/>
</dbReference>
<evidence type="ECO:0000259" key="7">
    <source>
        <dbReference type="PROSITE" id="PS50118"/>
    </source>
</evidence>
<dbReference type="PANTHER" id="PTHR45789">
    <property type="entry name" value="FI18025P1"/>
    <property type="match status" value="1"/>
</dbReference>
<keyword evidence="1" id="KW-0805">Transcription regulation</keyword>
<dbReference type="Proteomes" id="UP000887540">
    <property type="component" value="Unplaced"/>
</dbReference>
<dbReference type="PANTHER" id="PTHR45789:SF2">
    <property type="entry name" value="FI18025P1"/>
    <property type="match status" value="1"/>
</dbReference>
<keyword evidence="3" id="KW-0804">Transcription</keyword>
<dbReference type="GO" id="GO:0000978">
    <property type="term" value="F:RNA polymerase II cis-regulatory region sequence-specific DNA binding"/>
    <property type="evidence" value="ECO:0007669"/>
    <property type="project" value="TreeGrafter"/>
</dbReference>
<organism evidence="8 9">
    <name type="scientific">Acrobeloides nanus</name>
    <dbReference type="NCBI Taxonomy" id="290746"/>
    <lineage>
        <taxon>Eukaryota</taxon>
        <taxon>Metazoa</taxon>
        <taxon>Ecdysozoa</taxon>
        <taxon>Nematoda</taxon>
        <taxon>Chromadorea</taxon>
        <taxon>Rhabditida</taxon>
        <taxon>Tylenchina</taxon>
        <taxon>Cephalobomorpha</taxon>
        <taxon>Cephaloboidea</taxon>
        <taxon>Cephalobidae</taxon>
        <taxon>Acrobeloides</taxon>
    </lineage>
</organism>
<dbReference type="PROSITE" id="PS50118">
    <property type="entry name" value="HMG_BOX_2"/>
    <property type="match status" value="1"/>
</dbReference>
<feature type="compositionally biased region" description="Low complexity" evidence="6">
    <location>
        <begin position="472"/>
        <end position="487"/>
    </location>
</feature>
<evidence type="ECO:0000313" key="8">
    <source>
        <dbReference type="Proteomes" id="UP000887540"/>
    </source>
</evidence>
<keyword evidence="4 5" id="KW-0539">Nucleus</keyword>
<name>A0A914BUY9_9BILA</name>
<feature type="DNA-binding region" description="HMG box" evidence="5">
    <location>
        <begin position="368"/>
        <end position="436"/>
    </location>
</feature>
<feature type="region of interest" description="Disordered" evidence="6">
    <location>
        <begin position="102"/>
        <end position="157"/>
    </location>
</feature>
<evidence type="ECO:0000256" key="2">
    <source>
        <dbReference type="ARBA" id="ARBA00023125"/>
    </source>
</evidence>
<dbReference type="Gene3D" id="1.10.30.10">
    <property type="entry name" value="High mobility group box domain"/>
    <property type="match status" value="1"/>
</dbReference>
<dbReference type="AlphaFoldDB" id="A0A914BUY9"/>
<dbReference type="WBParaSite" id="ACRNAN_Path_1060.g4055.t1">
    <property type="protein sequence ID" value="ACRNAN_Path_1060.g4055.t1"/>
    <property type="gene ID" value="ACRNAN_Path_1060.g4055"/>
</dbReference>
<feature type="compositionally biased region" description="Low complexity" evidence="6">
    <location>
        <begin position="136"/>
        <end position="154"/>
    </location>
</feature>
<dbReference type="InterPro" id="IPR051356">
    <property type="entry name" value="SOX/SOX-like_TF"/>
</dbReference>
<feature type="compositionally biased region" description="Polar residues" evidence="6">
    <location>
        <begin position="320"/>
        <end position="349"/>
    </location>
</feature>
<proteinExistence type="predicted"/>
<feature type="compositionally biased region" description="Low complexity" evidence="6">
    <location>
        <begin position="18"/>
        <end position="45"/>
    </location>
</feature>
<feature type="domain" description="HMG box" evidence="7">
    <location>
        <begin position="368"/>
        <end position="436"/>
    </location>
</feature>
<evidence type="ECO:0000256" key="5">
    <source>
        <dbReference type="PROSITE-ProRule" id="PRU00267"/>
    </source>
</evidence>
<evidence type="ECO:0000256" key="1">
    <source>
        <dbReference type="ARBA" id="ARBA00023015"/>
    </source>
</evidence>
<dbReference type="SUPFAM" id="SSF47095">
    <property type="entry name" value="HMG-box"/>
    <property type="match status" value="1"/>
</dbReference>
<dbReference type="CDD" id="cd22042">
    <property type="entry name" value="HMG-box_EGL13-like"/>
    <property type="match status" value="1"/>
</dbReference>
<reference evidence="9" key="1">
    <citation type="submission" date="2022-11" db="UniProtKB">
        <authorList>
            <consortium name="WormBaseParasite"/>
        </authorList>
    </citation>
    <scope>IDENTIFICATION</scope>
</reference>
<feature type="region of interest" description="Disordered" evidence="6">
    <location>
        <begin position="464"/>
        <end position="500"/>
    </location>
</feature>
<keyword evidence="8" id="KW-1185">Reference proteome</keyword>
<feature type="region of interest" description="Disordered" evidence="6">
    <location>
        <begin position="320"/>
        <end position="370"/>
    </location>
</feature>
<dbReference type="InterPro" id="IPR036910">
    <property type="entry name" value="HMG_box_dom_sf"/>
</dbReference>
<dbReference type="FunFam" id="1.10.30.10:FF:000003">
    <property type="entry name" value="Putative transcription factor SOX-6"/>
    <property type="match status" value="1"/>
</dbReference>
<feature type="region of interest" description="Disordered" evidence="6">
    <location>
        <begin position="1"/>
        <end position="45"/>
    </location>
</feature>